<protein>
    <submittedName>
        <fullName evidence="2">Uncharacterized protein</fullName>
    </submittedName>
</protein>
<evidence type="ECO:0000313" key="3">
    <source>
        <dbReference type="Proteomes" id="UP000734854"/>
    </source>
</evidence>
<keyword evidence="3" id="KW-1185">Reference proteome</keyword>
<gene>
    <name evidence="2" type="ORF">ZIOFF_032990</name>
</gene>
<comment type="caution">
    <text evidence="2">The sequence shown here is derived from an EMBL/GenBank/DDBJ whole genome shotgun (WGS) entry which is preliminary data.</text>
</comment>
<sequence length="230" mass="25192">MSGGDDRGDLFDYHPDRDLSAIFPAAGKWTADSDSLHDYYLNDDGMLQASGPFDASCWAQPDDWFNGGEMAADGGAKYWGNHIATPSTGVGSPVSANCSASSSSSMEALEVVKLEDQEAAEAINEEIKDREPATDHADKSKLKLNKPKKKGEKRQREPRFAFMTKSEDAGRREEKAPRKIPLATTTVKKEGHDGDKTCFAFFVIPSRCHRNLERGGRLGHVKLSNATVIE</sequence>
<accession>A0A8J5GXX1</accession>
<feature type="compositionally biased region" description="Basic and acidic residues" evidence="1">
    <location>
        <begin position="154"/>
        <end position="177"/>
    </location>
</feature>
<evidence type="ECO:0000313" key="2">
    <source>
        <dbReference type="EMBL" id="KAG6507639.1"/>
    </source>
</evidence>
<evidence type="ECO:0000256" key="1">
    <source>
        <dbReference type="SAM" id="MobiDB-lite"/>
    </source>
</evidence>
<organism evidence="2 3">
    <name type="scientific">Zingiber officinale</name>
    <name type="common">Ginger</name>
    <name type="synonym">Amomum zingiber</name>
    <dbReference type="NCBI Taxonomy" id="94328"/>
    <lineage>
        <taxon>Eukaryota</taxon>
        <taxon>Viridiplantae</taxon>
        <taxon>Streptophyta</taxon>
        <taxon>Embryophyta</taxon>
        <taxon>Tracheophyta</taxon>
        <taxon>Spermatophyta</taxon>
        <taxon>Magnoliopsida</taxon>
        <taxon>Liliopsida</taxon>
        <taxon>Zingiberales</taxon>
        <taxon>Zingiberaceae</taxon>
        <taxon>Zingiber</taxon>
    </lineage>
</organism>
<dbReference type="EMBL" id="JACMSC010000009">
    <property type="protein sequence ID" value="KAG6507639.1"/>
    <property type="molecule type" value="Genomic_DNA"/>
</dbReference>
<feature type="compositionally biased region" description="Basic and acidic residues" evidence="1">
    <location>
        <begin position="125"/>
        <end position="141"/>
    </location>
</feature>
<dbReference type="AlphaFoldDB" id="A0A8J5GXX1"/>
<feature type="region of interest" description="Disordered" evidence="1">
    <location>
        <begin position="124"/>
        <end position="177"/>
    </location>
</feature>
<dbReference type="Proteomes" id="UP000734854">
    <property type="component" value="Unassembled WGS sequence"/>
</dbReference>
<feature type="compositionally biased region" description="Basic residues" evidence="1">
    <location>
        <begin position="142"/>
        <end position="153"/>
    </location>
</feature>
<name>A0A8J5GXX1_ZINOF</name>
<proteinExistence type="predicted"/>
<reference evidence="2 3" key="1">
    <citation type="submission" date="2020-08" db="EMBL/GenBank/DDBJ databases">
        <title>Plant Genome Project.</title>
        <authorList>
            <person name="Zhang R.-G."/>
        </authorList>
    </citation>
    <scope>NUCLEOTIDE SEQUENCE [LARGE SCALE GENOMIC DNA]</scope>
    <source>
        <tissue evidence="2">Rhizome</tissue>
    </source>
</reference>